<dbReference type="SUPFAM" id="SSF50249">
    <property type="entry name" value="Nucleic acid-binding proteins"/>
    <property type="match status" value="1"/>
</dbReference>
<comment type="similarity">
    <text evidence="2 15">Belongs to the ATP-dependent DNA ligase family.</text>
</comment>
<evidence type="ECO:0000256" key="13">
    <source>
        <dbReference type="ARBA" id="ARBA00034003"/>
    </source>
</evidence>
<protein>
    <recommendedName>
        <fullName evidence="14">DNA ligase</fullName>
        <ecNumber evidence="14">6.5.1.1</ecNumber>
    </recommendedName>
</protein>
<dbReference type="PANTHER" id="PTHR45674">
    <property type="entry name" value="DNA LIGASE 1/3 FAMILY MEMBER"/>
    <property type="match status" value="1"/>
</dbReference>
<dbReference type="InterPro" id="IPR016059">
    <property type="entry name" value="DNA_ligase_ATP-dep_CS"/>
</dbReference>
<evidence type="ECO:0000256" key="4">
    <source>
        <dbReference type="ARBA" id="ARBA00022618"/>
    </source>
</evidence>
<feature type="compositionally biased region" description="Low complexity" evidence="16">
    <location>
        <begin position="8"/>
        <end position="35"/>
    </location>
</feature>
<dbReference type="Pfam" id="PF04675">
    <property type="entry name" value="DNA_ligase_A_N"/>
    <property type="match status" value="1"/>
</dbReference>
<evidence type="ECO:0000313" key="18">
    <source>
        <dbReference type="EMBL" id="QDO16341.1"/>
    </source>
</evidence>
<evidence type="ECO:0000256" key="12">
    <source>
        <dbReference type="ARBA" id="ARBA00023306"/>
    </source>
</evidence>
<dbReference type="GO" id="GO:0005634">
    <property type="term" value="C:nucleus"/>
    <property type="evidence" value="ECO:0007669"/>
    <property type="project" value="UniProtKB-SubCell"/>
</dbReference>
<evidence type="ECO:0000256" key="3">
    <source>
        <dbReference type="ARBA" id="ARBA00022598"/>
    </source>
</evidence>
<evidence type="ECO:0000256" key="7">
    <source>
        <dbReference type="ARBA" id="ARBA00022763"/>
    </source>
</evidence>
<accession>A0A516AG95</accession>
<dbReference type="InterPro" id="IPR036599">
    <property type="entry name" value="DNA_ligase_N_sf"/>
</dbReference>
<feature type="region of interest" description="Disordered" evidence="16">
    <location>
        <begin position="1"/>
        <end position="71"/>
    </location>
</feature>
<keyword evidence="3 14" id="KW-0436">Ligase</keyword>
<dbReference type="GO" id="GO:0006281">
    <property type="term" value="P:DNA repair"/>
    <property type="evidence" value="ECO:0007669"/>
    <property type="project" value="UniProtKB-KW"/>
</dbReference>
<dbReference type="EMBL" id="MN125874">
    <property type="protein sequence ID" value="QDO16341.1"/>
    <property type="molecule type" value="mRNA"/>
</dbReference>
<keyword evidence="5" id="KW-0235">DNA replication</keyword>
<dbReference type="CDD" id="cd07969">
    <property type="entry name" value="OBF_DNA_ligase_I"/>
    <property type="match status" value="1"/>
</dbReference>
<dbReference type="InterPro" id="IPR012308">
    <property type="entry name" value="DNA_ligase_ATP-dep_N"/>
</dbReference>
<reference evidence="18" key="1">
    <citation type="journal article" date="2019" name="Microorganisms">
        <title>DNA Damage Response Pathways in Dinoflagellates.</title>
        <authorList>
            <person name="Li C."/>
            <person name="Wong J."/>
        </authorList>
    </citation>
    <scope>NUCLEOTIDE SEQUENCE</scope>
</reference>
<dbReference type="GO" id="GO:0071897">
    <property type="term" value="P:DNA biosynthetic process"/>
    <property type="evidence" value="ECO:0007669"/>
    <property type="project" value="InterPro"/>
</dbReference>
<keyword evidence="6 14" id="KW-0547">Nucleotide-binding</keyword>
<comment type="subcellular location">
    <subcellularLocation>
        <location evidence="1">Nucleus</location>
    </subcellularLocation>
</comment>
<dbReference type="FunFam" id="2.40.50.140:FF:000062">
    <property type="entry name" value="DNA ligase"/>
    <property type="match status" value="1"/>
</dbReference>
<dbReference type="GO" id="GO:0005524">
    <property type="term" value="F:ATP binding"/>
    <property type="evidence" value="ECO:0007669"/>
    <property type="project" value="UniProtKB-KW"/>
</dbReference>
<dbReference type="Gene3D" id="2.40.50.140">
    <property type="entry name" value="Nucleic acid-binding proteins"/>
    <property type="match status" value="1"/>
</dbReference>
<sequence length="757" mass="81725">MPKQKSLTAAFFGKSPAAAAAATPDSKPSAAADATPEVPSKRRKLEETVAAQSGAKGSPGRPGAAAAAPAVATAAAPGSDTGPMSLWAAAPGPDPAALASPAFDPSLLAAKFPVGKPVAFALLSDALVEIEELKGSGKGSRKTMTVILSNVFRLLLHARPEDLIPTIYILSNKVAPDYEDAELGVGDGILVKTISEVFGRSDAHIKSALASGEARDLGEVALQSRVAQKVLMMPPRLTIEKVFTEMKGVASAAGKDSQKSKKDKIQKMLVASRGEEAKYIVRILQARLRIGIQTPTVLQALAYAFVLTVPARSGQGARPDVRKGEGALSHSVLEARMCSMEAAVRQAFSEMPNLDRLVAALMAGRDGETLAEVCHISLGIPVKPMLAKPSKGLSEVTERLSGKRFTGEWKYDGERAQIHVLSRSNILVYSRNSENMTEKYPDVIKVVQETLCEGIESCIIDSELVAYDQATSRIMPFQVLTTRGRKNISIESIKVNVCIFAFDCMLCNGAPLVRETLEVRRKTLWSALRETEGKVKFATYRNFDDLKEEEIQAFLDESVAGSCEGLMLKTLVDGATYEPSKRSLNWLKLKKDYMDGMGDSIDVVPIGAFYGKGKRTGSYGAFLLAIYDPEAEEFQTVCKAGTGFSDEDLASHYEFFKGRTLPQADSNYNVSDKVAPDVWLEACQVWEIKAADLSISPVHTSAMGIKADGKGIGLRFPRFLRIREDKTPEESTGPEQIVEMFEAQASVAKDGPRDDDF</sequence>
<evidence type="ECO:0000256" key="14">
    <source>
        <dbReference type="RuleBase" id="RU000617"/>
    </source>
</evidence>
<evidence type="ECO:0000256" key="5">
    <source>
        <dbReference type="ARBA" id="ARBA00022705"/>
    </source>
</evidence>
<dbReference type="PROSITE" id="PS00697">
    <property type="entry name" value="DNA_LIGASE_A1"/>
    <property type="match status" value="1"/>
</dbReference>
<dbReference type="InterPro" id="IPR012309">
    <property type="entry name" value="DNA_ligase_ATP-dep_C"/>
</dbReference>
<dbReference type="InterPro" id="IPR050191">
    <property type="entry name" value="ATP-dep_DNA_ligase"/>
</dbReference>
<keyword evidence="8 14" id="KW-0067">ATP-binding</keyword>
<dbReference type="InterPro" id="IPR012310">
    <property type="entry name" value="DNA_ligase_ATP-dep_cent"/>
</dbReference>
<keyword evidence="4" id="KW-0132">Cell division</keyword>
<keyword evidence="7 14" id="KW-0227">DNA damage</keyword>
<dbReference type="GO" id="GO:0006273">
    <property type="term" value="P:lagging strand elongation"/>
    <property type="evidence" value="ECO:0007669"/>
    <property type="project" value="TreeGrafter"/>
</dbReference>
<evidence type="ECO:0000256" key="9">
    <source>
        <dbReference type="ARBA" id="ARBA00023172"/>
    </source>
</evidence>
<dbReference type="InterPro" id="IPR012340">
    <property type="entry name" value="NA-bd_OB-fold"/>
</dbReference>
<dbReference type="PROSITE" id="PS00333">
    <property type="entry name" value="DNA_LIGASE_A2"/>
    <property type="match status" value="1"/>
</dbReference>
<dbReference type="Gene3D" id="1.10.3260.10">
    <property type="entry name" value="DNA ligase, ATP-dependent, N-terminal domain"/>
    <property type="match status" value="1"/>
</dbReference>
<dbReference type="GO" id="GO:0006310">
    <property type="term" value="P:DNA recombination"/>
    <property type="evidence" value="ECO:0007669"/>
    <property type="project" value="UniProtKB-KW"/>
</dbReference>
<dbReference type="SUPFAM" id="SSF117018">
    <property type="entry name" value="ATP-dependent DNA ligase DNA-binding domain"/>
    <property type="match status" value="1"/>
</dbReference>
<evidence type="ECO:0000256" key="10">
    <source>
        <dbReference type="ARBA" id="ARBA00023204"/>
    </source>
</evidence>
<evidence type="ECO:0000256" key="8">
    <source>
        <dbReference type="ARBA" id="ARBA00022840"/>
    </source>
</evidence>
<dbReference type="Gene3D" id="3.30.470.30">
    <property type="entry name" value="DNA ligase/mRNA capping enzyme"/>
    <property type="match status" value="1"/>
</dbReference>
<dbReference type="EC" id="6.5.1.1" evidence="14"/>
<organism evidence="18">
    <name type="scientific">Lingulaulax polyedra</name>
    <name type="common">Dinoflagellate</name>
    <name type="synonym">Lingulodinium polyedra</name>
    <dbReference type="NCBI Taxonomy" id="160621"/>
    <lineage>
        <taxon>Eukaryota</taxon>
        <taxon>Sar</taxon>
        <taxon>Alveolata</taxon>
        <taxon>Dinophyceae</taxon>
        <taxon>Gonyaulacales</taxon>
        <taxon>Lingulodiniaceae</taxon>
        <taxon>Lingulaulax</taxon>
    </lineage>
</organism>
<keyword evidence="9 14" id="KW-0233">DNA recombination</keyword>
<dbReference type="PROSITE" id="PS50160">
    <property type="entry name" value="DNA_LIGASE_A3"/>
    <property type="match status" value="1"/>
</dbReference>
<dbReference type="GO" id="GO:0003910">
    <property type="term" value="F:DNA ligase (ATP) activity"/>
    <property type="evidence" value="ECO:0007669"/>
    <property type="project" value="UniProtKB-EC"/>
</dbReference>
<keyword evidence="10 14" id="KW-0234">DNA repair</keyword>
<dbReference type="AlphaFoldDB" id="A0A516AG95"/>
<name>A0A516AG95_LINPO</name>
<evidence type="ECO:0000256" key="15">
    <source>
        <dbReference type="RuleBase" id="RU004196"/>
    </source>
</evidence>
<dbReference type="CDD" id="cd07900">
    <property type="entry name" value="Adenylation_DNA_ligase_I_Euk"/>
    <property type="match status" value="1"/>
</dbReference>
<dbReference type="Pfam" id="PF04679">
    <property type="entry name" value="DNA_ligase_A_C"/>
    <property type="match status" value="1"/>
</dbReference>
<evidence type="ECO:0000256" key="6">
    <source>
        <dbReference type="ARBA" id="ARBA00022741"/>
    </source>
</evidence>
<dbReference type="SUPFAM" id="SSF56091">
    <property type="entry name" value="DNA ligase/mRNA capping enzyme, catalytic domain"/>
    <property type="match status" value="1"/>
</dbReference>
<dbReference type="FunFam" id="3.30.470.30:FF:000002">
    <property type="entry name" value="DNA ligase"/>
    <property type="match status" value="1"/>
</dbReference>
<evidence type="ECO:0000256" key="1">
    <source>
        <dbReference type="ARBA" id="ARBA00004123"/>
    </source>
</evidence>
<dbReference type="Pfam" id="PF01068">
    <property type="entry name" value="DNA_ligase_A_M"/>
    <property type="match status" value="1"/>
</dbReference>
<keyword evidence="11" id="KW-0539">Nucleus</keyword>
<dbReference type="GO" id="GO:0005739">
    <property type="term" value="C:mitochondrion"/>
    <property type="evidence" value="ECO:0007669"/>
    <property type="project" value="TreeGrafter"/>
</dbReference>
<feature type="domain" description="ATP-dependent DNA ligase family profile" evidence="17">
    <location>
        <begin position="490"/>
        <end position="628"/>
    </location>
</feature>
<keyword evidence="12" id="KW-0131">Cell cycle</keyword>
<dbReference type="GO" id="GO:0003677">
    <property type="term" value="F:DNA binding"/>
    <property type="evidence" value="ECO:0007669"/>
    <property type="project" value="InterPro"/>
</dbReference>
<evidence type="ECO:0000256" key="11">
    <source>
        <dbReference type="ARBA" id="ARBA00023242"/>
    </source>
</evidence>
<proteinExistence type="evidence at transcript level"/>
<comment type="catalytic activity">
    <reaction evidence="13 14">
        <text>ATP + (deoxyribonucleotide)n-3'-hydroxyl + 5'-phospho-(deoxyribonucleotide)m = (deoxyribonucleotide)n+m + AMP + diphosphate.</text>
        <dbReference type="EC" id="6.5.1.1"/>
    </reaction>
</comment>
<feature type="compositionally biased region" description="Low complexity" evidence="16">
    <location>
        <begin position="54"/>
        <end position="71"/>
    </location>
</feature>
<dbReference type="Gene3D" id="3.30.1490.70">
    <property type="match status" value="1"/>
</dbReference>
<evidence type="ECO:0000256" key="2">
    <source>
        <dbReference type="ARBA" id="ARBA00007572"/>
    </source>
</evidence>
<evidence type="ECO:0000259" key="17">
    <source>
        <dbReference type="PROSITE" id="PS50160"/>
    </source>
</evidence>
<dbReference type="InterPro" id="IPR000977">
    <property type="entry name" value="DNA_ligase_ATP-dep"/>
</dbReference>
<dbReference type="PANTHER" id="PTHR45674:SF4">
    <property type="entry name" value="DNA LIGASE 1"/>
    <property type="match status" value="1"/>
</dbReference>
<evidence type="ECO:0000256" key="16">
    <source>
        <dbReference type="SAM" id="MobiDB-lite"/>
    </source>
</evidence>
<dbReference type="GO" id="GO:0051301">
    <property type="term" value="P:cell division"/>
    <property type="evidence" value="ECO:0007669"/>
    <property type="project" value="UniProtKB-KW"/>
</dbReference>
<dbReference type="NCBIfam" id="TIGR00574">
    <property type="entry name" value="dnl1"/>
    <property type="match status" value="1"/>
</dbReference>